<feature type="compositionally biased region" description="Basic and acidic residues" evidence="5">
    <location>
        <begin position="418"/>
        <end position="429"/>
    </location>
</feature>
<keyword evidence="3" id="KW-0175">Coiled coil</keyword>
<dbReference type="AlphaFoldDB" id="M2YA06"/>
<dbReference type="KEGG" id="gsl:Gasu_00800"/>
<dbReference type="GO" id="GO:0006364">
    <property type="term" value="P:rRNA processing"/>
    <property type="evidence" value="ECO:0007669"/>
    <property type="project" value="InterPro"/>
</dbReference>
<dbReference type="InterPro" id="IPR039754">
    <property type="entry name" value="Esf1"/>
</dbReference>
<protein>
    <submittedName>
        <fullName evidence="8">Pre-rRNA-processing protein esf1</fullName>
    </submittedName>
</protein>
<dbReference type="PANTHER" id="PTHR12202:SF0">
    <property type="entry name" value="ESF1 HOMOLOG"/>
    <property type="match status" value="1"/>
</dbReference>
<feature type="domain" description="ESF1 RRM" evidence="7">
    <location>
        <begin position="124"/>
        <end position="280"/>
    </location>
</feature>
<feature type="region of interest" description="Disordered" evidence="5">
    <location>
        <begin position="69"/>
        <end position="117"/>
    </location>
</feature>
<proteinExistence type="inferred from homology"/>
<evidence type="ECO:0000256" key="4">
    <source>
        <dbReference type="ARBA" id="ARBA00023242"/>
    </source>
</evidence>
<evidence type="ECO:0000256" key="2">
    <source>
        <dbReference type="ARBA" id="ARBA00009087"/>
    </source>
</evidence>
<dbReference type="Gramene" id="EME32714">
    <property type="protein sequence ID" value="EME32714"/>
    <property type="gene ID" value="Gasu_00800"/>
</dbReference>
<organism evidence="8 9">
    <name type="scientific">Galdieria sulphuraria</name>
    <name type="common">Red alga</name>
    <dbReference type="NCBI Taxonomy" id="130081"/>
    <lineage>
        <taxon>Eukaryota</taxon>
        <taxon>Rhodophyta</taxon>
        <taxon>Bangiophyceae</taxon>
        <taxon>Galdieriales</taxon>
        <taxon>Galdieriaceae</taxon>
        <taxon>Galdieria</taxon>
    </lineage>
</organism>
<keyword evidence="4" id="KW-0539">Nucleus</keyword>
<comment type="subcellular location">
    <subcellularLocation>
        <location evidence="1">Nucleus</location>
        <location evidence="1">Nucleolus</location>
    </subcellularLocation>
</comment>
<feature type="compositionally biased region" description="Basic and acidic residues" evidence="5">
    <location>
        <begin position="437"/>
        <end position="449"/>
    </location>
</feature>
<dbReference type="GeneID" id="17091270"/>
<gene>
    <name evidence="8" type="ORF">Gasu_00800</name>
</gene>
<dbReference type="eggNOG" id="KOG2318">
    <property type="taxonomic scope" value="Eukaryota"/>
</dbReference>
<evidence type="ECO:0000259" key="7">
    <source>
        <dbReference type="Pfam" id="PF25121"/>
    </source>
</evidence>
<dbReference type="Pfam" id="PF25121">
    <property type="entry name" value="RRM_ESF1"/>
    <property type="match status" value="1"/>
</dbReference>
<dbReference type="InterPro" id="IPR056750">
    <property type="entry name" value="RRM_ESF1"/>
</dbReference>
<feature type="region of interest" description="Disordered" evidence="5">
    <location>
        <begin position="410"/>
        <end position="489"/>
    </location>
</feature>
<dbReference type="InterPro" id="IPR012580">
    <property type="entry name" value="NUC153"/>
</dbReference>
<dbReference type="GO" id="GO:0005730">
    <property type="term" value="C:nucleolus"/>
    <property type="evidence" value="ECO:0007669"/>
    <property type="project" value="UniProtKB-SubCell"/>
</dbReference>
<evidence type="ECO:0000256" key="3">
    <source>
        <dbReference type="ARBA" id="ARBA00023054"/>
    </source>
</evidence>
<dbReference type="PANTHER" id="PTHR12202">
    <property type="entry name" value="ESF1 HOMOLOG"/>
    <property type="match status" value="1"/>
</dbReference>
<evidence type="ECO:0000313" key="9">
    <source>
        <dbReference type="Proteomes" id="UP000030680"/>
    </source>
</evidence>
<dbReference type="OrthoDB" id="431825at2759"/>
<dbReference type="Pfam" id="PF08159">
    <property type="entry name" value="NUC153"/>
    <property type="match status" value="1"/>
</dbReference>
<dbReference type="Proteomes" id="UP000030680">
    <property type="component" value="Unassembled WGS sequence"/>
</dbReference>
<evidence type="ECO:0000313" key="8">
    <source>
        <dbReference type="EMBL" id="EME32714.1"/>
    </source>
</evidence>
<name>M2YA06_GALSU</name>
<dbReference type="RefSeq" id="XP_005709234.1">
    <property type="nucleotide sequence ID" value="XM_005709177.1"/>
</dbReference>
<comment type="similarity">
    <text evidence="2">Belongs to the ESF1 family.</text>
</comment>
<feature type="compositionally biased region" description="Polar residues" evidence="5">
    <location>
        <begin position="104"/>
        <end position="116"/>
    </location>
</feature>
<dbReference type="STRING" id="130081.M2YA06"/>
<evidence type="ECO:0000256" key="1">
    <source>
        <dbReference type="ARBA" id="ARBA00004604"/>
    </source>
</evidence>
<evidence type="ECO:0000259" key="6">
    <source>
        <dbReference type="Pfam" id="PF08159"/>
    </source>
</evidence>
<evidence type="ECO:0000256" key="5">
    <source>
        <dbReference type="SAM" id="MobiDB-lite"/>
    </source>
</evidence>
<keyword evidence="9" id="KW-1185">Reference proteome</keyword>
<dbReference type="GO" id="GO:0003723">
    <property type="term" value="F:RNA binding"/>
    <property type="evidence" value="ECO:0007669"/>
    <property type="project" value="TreeGrafter"/>
</dbReference>
<dbReference type="OMA" id="DHDFAID"/>
<dbReference type="EMBL" id="KB454484">
    <property type="protein sequence ID" value="EME32714.1"/>
    <property type="molecule type" value="Genomic_DNA"/>
</dbReference>
<feature type="domain" description="NUC153" evidence="6">
    <location>
        <begin position="491"/>
        <end position="519"/>
    </location>
</feature>
<reference evidence="9" key="1">
    <citation type="journal article" date="2013" name="Science">
        <title>Gene transfer from bacteria and archaea facilitated evolution of an extremophilic eukaryote.</title>
        <authorList>
            <person name="Schonknecht G."/>
            <person name="Chen W.H."/>
            <person name="Ternes C.M."/>
            <person name="Barbier G.G."/>
            <person name="Shrestha R.P."/>
            <person name="Stanke M."/>
            <person name="Brautigam A."/>
            <person name="Baker B.J."/>
            <person name="Banfield J.F."/>
            <person name="Garavito R.M."/>
            <person name="Carr K."/>
            <person name="Wilkerson C."/>
            <person name="Rensing S.A."/>
            <person name="Gagneul D."/>
            <person name="Dickenson N.E."/>
            <person name="Oesterhelt C."/>
            <person name="Lercher M.J."/>
            <person name="Weber A.P."/>
        </authorList>
    </citation>
    <scope>NUCLEOTIDE SEQUENCE [LARGE SCALE GENOMIC DNA]</scope>
    <source>
        <strain evidence="9">074W</strain>
    </source>
</reference>
<accession>M2YA06</accession>
<sequence>MQRRFHERLRDPRFQRLPKKLRKVSTDRRFRSISSKFLERSQPDVDKFGRPIDRNKKLSEQQELESYYQVLSDPSSSEEESNAVTETPEKWASEVSKSEMVSIEHSSNQEATSASSVVPLGRETHRLAVTNLDWKRLYAVDILAALNSFCPESGQILSICVYPTEYGKYWLNKESQEGPQLERFRKKALETLNDNSAYTTNILNLEQEEFDEQLSSEIARQYELDREKFYVGVVVCDSVATASSIYEQCDGLELESSGNVFDLRFIPDDVVFQDLPRDSAGQVPNNYEPKTFSTLPLQHTFAKLSWDEDDPHRAKLKKRRFTEQDLLDDDLRTYLASSDSEIEEEKRDVYKQLASEVLSSGKDRHVEKEENLEMEATFISGLDNIGKKILQSKEQKEVEMNESAWERRLRKMKSKKNAGKDRKVYKNDESPNPVPASKDDKSSIRKEAELELLFMNSKETNDYSSDEGKQRKSKLKKVKSNPENFSLDTEDPRFAALYHSHDFALDPTDSRFKKSSGMKKLLHERSKRLYDTS</sequence>